<dbReference type="SUPFAM" id="SSF46785">
    <property type="entry name" value="Winged helix' DNA-binding domain"/>
    <property type="match status" value="1"/>
</dbReference>
<reference evidence="3 4" key="1">
    <citation type="submission" date="2018-12" db="EMBL/GenBank/DDBJ databases">
        <title>Sphingomonas sp. HMF7854 Genome sequencing and assembly.</title>
        <authorList>
            <person name="Cha I."/>
            <person name="Kang H."/>
            <person name="Kim H."/>
            <person name="Kang J."/>
            <person name="Joh K."/>
        </authorList>
    </citation>
    <scope>NUCLEOTIDE SEQUENCE [LARGE SCALE GENOMIC DNA]</scope>
    <source>
        <strain evidence="3 4">HMF7854</strain>
    </source>
</reference>
<dbReference type="OrthoDB" id="9814826at2"/>
<evidence type="ECO:0000259" key="2">
    <source>
        <dbReference type="Pfam" id="PF03551"/>
    </source>
</evidence>
<feature type="compositionally biased region" description="Gly residues" evidence="1">
    <location>
        <begin position="47"/>
        <end position="61"/>
    </location>
</feature>
<dbReference type="RefSeq" id="WP_126719478.1">
    <property type="nucleotide sequence ID" value="NZ_RWJF01000001.1"/>
</dbReference>
<evidence type="ECO:0000313" key="3">
    <source>
        <dbReference type="EMBL" id="RST31600.1"/>
    </source>
</evidence>
<dbReference type="Proteomes" id="UP000274661">
    <property type="component" value="Unassembled WGS sequence"/>
</dbReference>
<dbReference type="InterPro" id="IPR005149">
    <property type="entry name" value="Tscrpt_reg_PadR_N"/>
</dbReference>
<feature type="domain" description="Transcription regulator PadR N-terminal" evidence="2">
    <location>
        <begin position="79"/>
        <end position="148"/>
    </location>
</feature>
<dbReference type="Pfam" id="PF03551">
    <property type="entry name" value="PadR"/>
    <property type="match status" value="1"/>
</dbReference>
<evidence type="ECO:0000256" key="1">
    <source>
        <dbReference type="SAM" id="MobiDB-lite"/>
    </source>
</evidence>
<comment type="caution">
    <text evidence="3">The sequence shown here is derived from an EMBL/GenBank/DDBJ whole genome shotgun (WGS) entry which is preliminary data.</text>
</comment>
<protein>
    <submittedName>
        <fullName evidence="3">PadR family transcriptional regulator</fullName>
    </submittedName>
</protein>
<sequence>MHHHEHGRGDCGRMGRRGFRFGMGGRGFEFSPGRIHIDFGEDFPFGGMGGGRGRGPGGPRGPRGRRGRMFGSGELRLVLLKLIADEPRHGYDLIRAMEEMTGGEYAPSPGVVYPTLTMLLDMGQIEEQATEGARKRYATTDDGRAELESSKDEVEALFARLEEAKPQRHGHPNLGRAVGNLMHALKNRVAHGGWNDELVHEVTAILDEAAQRIERLG</sequence>
<evidence type="ECO:0000313" key="4">
    <source>
        <dbReference type="Proteomes" id="UP000274661"/>
    </source>
</evidence>
<dbReference type="Gene3D" id="1.10.10.10">
    <property type="entry name" value="Winged helix-like DNA-binding domain superfamily/Winged helix DNA-binding domain"/>
    <property type="match status" value="1"/>
</dbReference>
<dbReference type="InterPro" id="IPR036390">
    <property type="entry name" value="WH_DNA-bd_sf"/>
</dbReference>
<dbReference type="EMBL" id="RWJF01000001">
    <property type="protein sequence ID" value="RST31600.1"/>
    <property type="molecule type" value="Genomic_DNA"/>
</dbReference>
<dbReference type="PANTHER" id="PTHR43252">
    <property type="entry name" value="TRANSCRIPTIONAL REGULATOR YQJI"/>
    <property type="match status" value="1"/>
</dbReference>
<dbReference type="AlphaFoldDB" id="A0A3R9Y735"/>
<name>A0A3R9Y735_9SPHN</name>
<feature type="region of interest" description="Disordered" evidence="1">
    <location>
        <begin position="47"/>
        <end position="68"/>
    </location>
</feature>
<dbReference type="InterPro" id="IPR036388">
    <property type="entry name" value="WH-like_DNA-bd_sf"/>
</dbReference>
<keyword evidence="4" id="KW-1185">Reference proteome</keyword>
<gene>
    <name evidence="3" type="ORF">HMF7854_12705</name>
</gene>
<proteinExistence type="predicted"/>
<accession>A0A3R9Y735</accession>
<organism evidence="3 4">
    <name type="scientific">Sphingomonas ginkgonis</name>
    <dbReference type="NCBI Taxonomy" id="2315330"/>
    <lineage>
        <taxon>Bacteria</taxon>
        <taxon>Pseudomonadati</taxon>
        <taxon>Pseudomonadota</taxon>
        <taxon>Alphaproteobacteria</taxon>
        <taxon>Sphingomonadales</taxon>
        <taxon>Sphingomonadaceae</taxon>
        <taxon>Sphingomonas</taxon>
    </lineage>
</organism>
<dbReference type="PANTHER" id="PTHR43252:SF7">
    <property type="entry name" value="TRANSCRIPTIONAL REGULATOR YQJI"/>
    <property type="match status" value="1"/>
</dbReference>